<accession>G5HBP1</accession>
<sequence length="166" mass="18742">MDSFTYSGTNVVRNNSDEIYIKLPLSGEQRFVMRYDELDILEAIRESLVYGIRCDPFQVDGVEFIGIVGFAKINMIEERLKIDSFDGRGYTGIIGNSGNYVVNRNRGAGIGKIDNYYEGLRESAGFSEIEIESIIARMDRGESFLGNSVKYTQNDGRVILPLKFTH</sequence>
<name>G5HBP1_9FIRM</name>
<reference evidence="1 2" key="1">
    <citation type="submission" date="2011-08" db="EMBL/GenBank/DDBJ databases">
        <title>The Genome Sequence of Clostridium citroniae WAL-17108.</title>
        <authorList>
            <consortium name="The Broad Institute Genome Sequencing Platform"/>
            <person name="Earl A."/>
            <person name="Ward D."/>
            <person name="Feldgarden M."/>
            <person name="Gevers D."/>
            <person name="Finegold S.M."/>
            <person name="Summanen P.H."/>
            <person name="Molitoris D.R."/>
            <person name="Vaisanen M.L."/>
            <person name="Daigneault M."/>
            <person name="Allen-Vercoe E."/>
            <person name="Young S.K."/>
            <person name="Zeng Q."/>
            <person name="Gargeya S."/>
            <person name="Fitzgerald M."/>
            <person name="Haas B."/>
            <person name="Abouelleil A."/>
            <person name="Alvarado L."/>
            <person name="Arachchi H.M."/>
            <person name="Berlin A."/>
            <person name="Brown A."/>
            <person name="Chapman S.B."/>
            <person name="Chen Z."/>
            <person name="Dunbar C."/>
            <person name="Freedman E."/>
            <person name="Gearin G."/>
            <person name="Gellesch M."/>
            <person name="Goldberg J."/>
            <person name="Griggs A."/>
            <person name="Gujja S."/>
            <person name="Heiman D."/>
            <person name="Howarth C."/>
            <person name="Larson L."/>
            <person name="Lui A."/>
            <person name="MacDonald P.J.P."/>
            <person name="Montmayeur A."/>
            <person name="Murphy C."/>
            <person name="Neiman D."/>
            <person name="Pearson M."/>
            <person name="Priest M."/>
            <person name="Roberts A."/>
            <person name="Saif S."/>
            <person name="Shea T."/>
            <person name="Shenoy N."/>
            <person name="Sisk P."/>
            <person name="Stolte C."/>
            <person name="Sykes S."/>
            <person name="Wortman J."/>
            <person name="Nusbaum C."/>
            <person name="Birren B."/>
        </authorList>
    </citation>
    <scope>NUCLEOTIDE SEQUENCE [LARGE SCALE GENOMIC DNA]</scope>
    <source>
        <strain evidence="1 2">WAL-17108</strain>
    </source>
</reference>
<dbReference type="PATRIC" id="fig|742733.3.peg.2"/>
<evidence type="ECO:0000313" key="1">
    <source>
        <dbReference type="EMBL" id="EHF01126.1"/>
    </source>
</evidence>
<comment type="caution">
    <text evidence="1">The sequence shown here is derived from an EMBL/GenBank/DDBJ whole genome shotgun (WGS) entry which is preliminary data.</text>
</comment>
<dbReference type="EMBL" id="ADLJ01000001">
    <property type="protein sequence ID" value="EHF01126.1"/>
    <property type="molecule type" value="Genomic_DNA"/>
</dbReference>
<protein>
    <submittedName>
        <fullName evidence="1">Uncharacterized protein</fullName>
    </submittedName>
</protein>
<dbReference type="eggNOG" id="COG2205">
    <property type="taxonomic scope" value="Bacteria"/>
</dbReference>
<gene>
    <name evidence="1" type="ORF">HMPREF9469_00003</name>
</gene>
<evidence type="ECO:0000313" key="2">
    <source>
        <dbReference type="Proteomes" id="UP000003763"/>
    </source>
</evidence>
<organism evidence="1 2">
    <name type="scientific">[Clostridium] citroniae WAL-17108</name>
    <dbReference type="NCBI Taxonomy" id="742733"/>
    <lineage>
        <taxon>Bacteria</taxon>
        <taxon>Bacillati</taxon>
        <taxon>Bacillota</taxon>
        <taxon>Clostridia</taxon>
        <taxon>Lachnospirales</taxon>
        <taxon>Lachnospiraceae</taxon>
        <taxon>Enterocloster</taxon>
    </lineage>
</organism>
<proteinExistence type="predicted"/>
<dbReference type="Proteomes" id="UP000003763">
    <property type="component" value="Unassembled WGS sequence"/>
</dbReference>
<dbReference type="HOGENOM" id="CLU_1599840_0_0_9"/>
<dbReference type="AlphaFoldDB" id="G5HBP1"/>